<evidence type="ECO:0000256" key="2">
    <source>
        <dbReference type="SAM" id="MobiDB-lite"/>
    </source>
</evidence>
<evidence type="ECO:0000256" key="3">
    <source>
        <dbReference type="SAM" id="Phobius"/>
    </source>
</evidence>
<gene>
    <name evidence="4" type="ORF">BDV96DRAFT_599243</name>
</gene>
<proteinExistence type="predicted"/>
<feature type="coiled-coil region" evidence="1">
    <location>
        <begin position="64"/>
        <end position="98"/>
    </location>
</feature>
<sequence length="302" mass="32932">MGFFTKRWQQPDKQNSGPRRQTQSSSSSTSESTARPSRLTKPQRAPYELSGQSSDAQYNGNDNAAAAEKQNIILELELARQRTRVRELEANQLKMKQAVAFSTQTQLGIPPDFAPSVVDSLTYAPEVVVGGMDSEAGTSSGYSPSASGALIPTHEGARIWPHEPPTVHHTTQQQSPPSPPQPPSFDIANVFAAISTLPWSKAFGTLVESSSNPGLLLLLFALLYFTYSIIMTRALYLLLAFGIGIVAYNARKTFFIAKQAELQGEYMRSIASNLQTVEMVPPDVSSSRLLLPAGMNRVDELN</sequence>
<feature type="transmembrane region" description="Helical" evidence="3">
    <location>
        <begin position="215"/>
        <end position="248"/>
    </location>
</feature>
<feature type="region of interest" description="Disordered" evidence="2">
    <location>
        <begin position="160"/>
        <end position="182"/>
    </location>
</feature>
<dbReference type="OrthoDB" id="10386519at2759"/>
<keyword evidence="5" id="KW-1185">Reference proteome</keyword>
<dbReference type="Proteomes" id="UP000799770">
    <property type="component" value="Unassembled WGS sequence"/>
</dbReference>
<keyword evidence="3" id="KW-0472">Membrane</keyword>
<accession>A0A6A5Z9S9</accession>
<keyword evidence="3" id="KW-0812">Transmembrane</keyword>
<dbReference type="AlphaFoldDB" id="A0A6A5Z9S9"/>
<evidence type="ECO:0000256" key="1">
    <source>
        <dbReference type="SAM" id="Coils"/>
    </source>
</evidence>
<keyword evidence="3" id="KW-1133">Transmembrane helix</keyword>
<feature type="compositionally biased region" description="Low complexity" evidence="2">
    <location>
        <begin position="16"/>
        <end position="37"/>
    </location>
</feature>
<name>A0A6A5Z9S9_9PLEO</name>
<feature type="compositionally biased region" description="Polar residues" evidence="2">
    <location>
        <begin position="50"/>
        <end position="60"/>
    </location>
</feature>
<dbReference type="EMBL" id="ML977322">
    <property type="protein sequence ID" value="KAF2115663.1"/>
    <property type="molecule type" value="Genomic_DNA"/>
</dbReference>
<evidence type="ECO:0000313" key="5">
    <source>
        <dbReference type="Proteomes" id="UP000799770"/>
    </source>
</evidence>
<keyword evidence="1" id="KW-0175">Coiled coil</keyword>
<evidence type="ECO:0000313" key="4">
    <source>
        <dbReference type="EMBL" id="KAF2115663.1"/>
    </source>
</evidence>
<organism evidence="4 5">
    <name type="scientific">Lophiotrema nucula</name>
    <dbReference type="NCBI Taxonomy" id="690887"/>
    <lineage>
        <taxon>Eukaryota</taxon>
        <taxon>Fungi</taxon>
        <taxon>Dikarya</taxon>
        <taxon>Ascomycota</taxon>
        <taxon>Pezizomycotina</taxon>
        <taxon>Dothideomycetes</taxon>
        <taxon>Pleosporomycetidae</taxon>
        <taxon>Pleosporales</taxon>
        <taxon>Lophiotremataceae</taxon>
        <taxon>Lophiotrema</taxon>
    </lineage>
</organism>
<protein>
    <submittedName>
        <fullName evidence="4">Uncharacterized protein</fullName>
    </submittedName>
</protein>
<feature type="region of interest" description="Disordered" evidence="2">
    <location>
        <begin position="1"/>
        <end position="60"/>
    </location>
</feature>
<reference evidence="4" key="1">
    <citation type="journal article" date="2020" name="Stud. Mycol.">
        <title>101 Dothideomycetes genomes: a test case for predicting lifestyles and emergence of pathogens.</title>
        <authorList>
            <person name="Haridas S."/>
            <person name="Albert R."/>
            <person name="Binder M."/>
            <person name="Bloem J."/>
            <person name="Labutti K."/>
            <person name="Salamov A."/>
            <person name="Andreopoulos B."/>
            <person name="Baker S."/>
            <person name="Barry K."/>
            <person name="Bills G."/>
            <person name="Bluhm B."/>
            <person name="Cannon C."/>
            <person name="Castanera R."/>
            <person name="Culley D."/>
            <person name="Daum C."/>
            <person name="Ezra D."/>
            <person name="Gonzalez J."/>
            <person name="Henrissat B."/>
            <person name="Kuo A."/>
            <person name="Liang C."/>
            <person name="Lipzen A."/>
            <person name="Lutzoni F."/>
            <person name="Magnuson J."/>
            <person name="Mondo S."/>
            <person name="Nolan M."/>
            <person name="Ohm R."/>
            <person name="Pangilinan J."/>
            <person name="Park H.-J."/>
            <person name="Ramirez L."/>
            <person name="Alfaro M."/>
            <person name="Sun H."/>
            <person name="Tritt A."/>
            <person name="Yoshinaga Y."/>
            <person name="Zwiers L.-H."/>
            <person name="Turgeon B."/>
            <person name="Goodwin S."/>
            <person name="Spatafora J."/>
            <person name="Crous P."/>
            <person name="Grigoriev I."/>
        </authorList>
    </citation>
    <scope>NUCLEOTIDE SEQUENCE</scope>
    <source>
        <strain evidence="4">CBS 627.86</strain>
    </source>
</reference>